<name>A0A3E2HP04_SCYLI</name>
<reference evidence="2 3" key="1">
    <citation type="submission" date="2018-05" db="EMBL/GenBank/DDBJ databases">
        <title>Draft genome sequence of Scytalidium lignicola DSM 105466, a ubiquitous saprotrophic fungus.</title>
        <authorList>
            <person name="Buettner E."/>
            <person name="Gebauer A.M."/>
            <person name="Hofrichter M."/>
            <person name="Liers C."/>
            <person name="Kellner H."/>
        </authorList>
    </citation>
    <scope>NUCLEOTIDE SEQUENCE [LARGE SCALE GENOMIC DNA]</scope>
    <source>
        <strain evidence="2 3">DSM 105466</strain>
    </source>
</reference>
<dbReference type="OMA" id="NGPRDSW"/>
<dbReference type="OrthoDB" id="3596856at2759"/>
<proteinExistence type="predicted"/>
<evidence type="ECO:0000256" key="1">
    <source>
        <dbReference type="SAM" id="MobiDB-lite"/>
    </source>
</evidence>
<organism evidence="2 3">
    <name type="scientific">Scytalidium lignicola</name>
    <name type="common">Hyphomycete</name>
    <dbReference type="NCBI Taxonomy" id="5539"/>
    <lineage>
        <taxon>Eukaryota</taxon>
        <taxon>Fungi</taxon>
        <taxon>Dikarya</taxon>
        <taxon>Ascomycota</taxon>
        <taxon>Pezizomycotina</taxon>
        <taxon>Leotiomycetes</taxon>
        <taxon>Leotiomycetes incertae sedis</taxon>
        <taxon>Scytalidium</taxon>
    </lineage>
</organism>
<feature type="compositionally biased region" description="Basic and acidic residues" evidence="1">
    <location>
        <begin position="494"/>
        <end position="503"/>
    </location>
</feature>
<feature type="region of interest" description="Disordered" evidence="1">
    <location>
        <begin position="249"/>
        <end position="276"/>
    </location>
</feature>
<accession>A0A3E2HP04</accession>
<feature type="region of interest" description="Disordered" evidence="1">
    <location>
        <begin position="434"/>
        <end position="515"/>
    </location>
</feature>
<comment type="caution">
    <text evidence="2">The sequence shown here is derived from an EMBL/GenBank/DDBJ whole genome shotgun (WGS) entry which is preliminary data.</text>
</comment>
<dbReference type="EMBL" id="NCSJ02000014">
    <property type="protein sequence ID" value="RFU34922.1"/>
    <property type="molecule type" value="Genomic_DNA"/>
</dbReference>
<feature type="region of interest" description="Disordered" evidence="1">
    <location>
        <begin position="388"/>
        <end position="418"/>
    </location>
</feature>
<keyword evidence="3" id="KW-1185">Reference proteome</keyword>
<dbReference type="STRING" id="5539.A0A3E2HP04"/>
<sequence length="615" mass="69051">MAGRRRRFSTISVEGEGEAPPIHYVNESSVLKSVAKVPNPDDWPCFLLEDAVVYWKDGETLGNILDAELQGTYMVRGRLEVEKENRKYLLNKKAQSTYIEIRESQAYSIGYGPTTIWASGKSGWFEIRPAPAYQDIYNRILEGIDIYYAVIEAYEELEHVPRRKGYRNILTVDEILLKYAMKDGTGLTRSEVIERIQSHASFLLTHMRKEKLVNFENTGFYKWLKIRCPEIYQRLQRQPLILAPGVMNQARKGTSPTPASPSPETPLTERLSTPPIPEPQDLSVTGIIVNFILEADRSGQRKRHAMRIGPLSTSLYCTYKLPSRVIAQSIIRKRAQEILDALDNSWKTTPIYAELTEITRQSLQADVSQQDIDVKDLVKREKRVIGSTNKLSTVERNPRKAKASPQPHSSKSLPLLHPARKTGGKVASLRLVSSPLHPDNLGTDSTSSDEDISHARKRRKPSTLSSDEDDGAQQPPPYDSKTSTNILPSEDDDPSKTSRKQESEALTLTSTFLPSLVPTGPNGTWTCSEPNCNAVIRAAHTPDGKREIQDHFLHHARLLAQVSRETLVKKESIASRLPVNHLLEKLKNLGREVAEPPASINGRIVPQPIKRETTA</sequence>
<dbReference type="AlphaFoldDB" id="A0A3E2HP04"/>
<dbReference type="Proteomes" id="UP000258309">
    <property type="component" value="Unassembled WGS sequence"/>
</dbReference>
<evidence type="ECO:0000313" key="2">
    <source>
        <dbReference type="EMBL" id="RFU34922.1"/>
    </source>
</evidence>
<protein>
    <submittedName>
        <fullName evidence="2">Uncharacterized protein</fullName>
    </submittedName>
</protein>
<evidence type="ECO:0000313" key="3">
    <source>
        <dbReference type="Proteomes" id="UP000258309"/>
    </source>
</evidence>
<feature type="non-terminal residue" evidence="2">
    <location>
        <position position="1"/>
    </location>
</feature>
<gene>
    <name evidence="2" type="ORF">B7463_g1400</name>
</gene>
<feature type="non-terminal residue" evidence="2">
    <location>
        <position position="615"/>
    </location>
</feature>
<feature type="compositionally biased region" description="Polar residues" evidence="1">
    <location>
        <begin position="504"/>
        <end position="513"/>
    </location>
</feature>